<feature type="domain" description="AAA+ ATPase" evidence="2">
    <location>
        <begin position="238"/>
        <end position="364"/>
    </location>
</feature>
<dbReference type="GO" id="GO:1990275">
    <property type="term" value="F:preribosome binding"/>
    <property type="evidence" value="ECO:0007669"/>
    <property type="project" value="TreeGrafter"/>
</dbReference>
<dbReference type="InterPro" id="IPR003959">
    <property type="entry name" value="ATPase_AAA_core"/>
</dbReference>
<dbReference type="PANTHER" id="PTHR23077:SF132">
    <property type="entry name" value="ATP-DEPENDENT ZN PROTEASE"/>
    <property type="match status" value="1"/>
</dbReference>
<feature type="region of interest" description="Disordered" evidence="1">
    <location>
        <begin position="545"/>
        <end position="564"/>
    </location>
</feature>
<dbReference type="GO" id="GO:0003723">
    <property type="term" value="F:RNA binding"/>
    <property type="evidence" value="ECO:0007669"/>
    <property type="project" value="TreeGrafter"/>
</dbReference>
<dbReference type="InterPro" id="IPR050168">
    <property type="entry name" value="AAA_ATPase_domain"/>
</dbReference>
<dbReference type="PANTHER" id="PTHR23077">
    <property type="entry name" value="AAA-FAMILY ATPASE"/>
    <property type="match status" value="1"/>
</dbReference>
<proteinExistence type="predicted"/>
<dbReference type="Gene3D" id="3.40.50.300">
    <property type="entry name" value="P-loop containing nucleotide triphosphate hydrolases"/>
    <property type="match status" value="1"/>
</dbReference>
<reference evidence="3 4" key="1">
    <citation type="journal article" date="2019" name="Nat. Ecol. Evol.">
        <title>Megaphylogeny resolves global patterns of mushroom evolution.</title>
        <authorList>
            <person name="Varga T."/>
            <person name="Krizsan K."/>
            <person name="Foldi C."/>
            <person name="Dima B."/>
            <person name="Sanchez-Garcia M."/>
            <person name="Sanchez-Ramirez S."/>
            <person name="Szollosi G.J."/>
            <person name="Szarkandi J.G."/>
            <person name="Papp V."/>
            <person name="Albert L."/>
            <person name="Andreopoulos W."/>
            <person name="Angelini C."/>
            <person name="Antonin V."/>
            <person name="Barry K.W."/>
            <person name="Bougher N.L."/>
            <person name="Buchanan P."/>
            <person name="Buyck B."/>
            <person name="Bense V."/>
            <person name="Catcheside P."/>
            <person name="Chovatia M."/>
            <person name="Cooper J."/>
            <person name="Damon W."/>
            <person name="Desjardin D."/>
            <person name="Finy P."/>
            <person name="Geml J."/>
            <person name="Haridas S."/>
            <person name="Hughes K."/>
            <person name="Justo A."/>
            <person name="Karasinski D."/>
            <person name="Kautmanova I."/>
            <person name="Kiss B."/>
            <person name="Kocsube S."/>
            <person name="Kotiranta H."/>
            <person name="LaButti K.M."/>
            <person name="Lechner B.E."/>
            <person name="Liimatainen K."/>
            <person name="Lipzen A."/>
            <person name="Lukacs Z."/>
            <person name="Mihaltcheva S."/>
            <person name="Morgado L.N."/>
            <person name="Niskanen T."/>
            <person name="Noordeloos M.E."/>
            <person name="Ohm R.A."/>
            <person name="Ortiz-Santana B."/>
            <person name="Ovrebo C."/>
            <person name="Racz N."/>
            <person name="Riley R."/>
            <person name="Savchenko A."/>
            <person name="Shiryaev A."/>
            <person name="Soop K."/>
            <person name="Spirin V."/>
            <person name="Szebenyi C."/>
            <person name="Tomsovsky M."/>
            <person name="Tulloss R.E."/>
            <person name="Uehling J."/>
            <person name="Grigoriev I.V."/>
            <person name="Vagvolgyi C."/>
            <person name="Papp T."/>
            <person name="Martin F.M."/>
            <person name="Miettinen O."/>
            <person name="Hibbett D.S."/>
            <person name="Nagy L.G."/>
        </authorList>
    </citation>
    <scope>NUCLEOTIDE SEQUENCE [LARGE SCALE GENOMIC DNA]</scope>
    <source>
        <strain evidence="3 4">CBS 166.37</strain>
    </source>
</reference>
<dbReference type="InterPro" id="IPR003593">
    <property type="entry name" value="AAA+_ATPase"/>
</dbReference>
<feature type="region of interest" description="Disordered" evidence="1">
    <location>
        <begin position="574"/>
        <end position="603"/>
    </location>
</feature>
<dbReference type="GO" id="GO:0042254">
    <property type="term" value="P:ribosome biogenesis"/>
    <property type="evidence" value="ECO:0007669"/>
    <property type="project" value="TreeGrafter"/>
</dbReference>
<feature type="compositionally biased region" description="Polar residues" evidence="1">
    <location>
        <begin position="549"/>
        <end position="561"/>
    </location>
</feature>
<dbReference type="CDD" id="cd19481">
    <property type="entry name" value="RecA-like_protease"/>
    <property type="match status" value="1"/>
</dbReference>
<dbReference type="GO" id="GO:0005634">
    <property type="term" value="C:nucleus"/>
    <property type="evidence" value="ECO:0007669"/>
    <property type="project" value="TreeGrafter"/>
</dbReference>
<evidence type="ECO:0000313" key="4">
    <source>
        <dbReference type="Proteomes" id="UP000308652"/>
    </source>
</evidence>
<dbReference type="Proteomes" id="UP000308652">
    <property type="component" value="Unassembled WGS sequence"/>
</dbReference>
<gene>
    <name evidence="3" type="ORF">BDQ12DRAFT_731704</name>
</gene>
<name>A0A5C3MH61_9AGAR</name>
<dbReference type="OrthoDB" id="2115716at2759"/>
<dbReference type="SMART" id="SM00382">
    <property type="entry name" value="AAA"/>
    <property type="match status" value="1"/>
</dbReference>
<evidence type="ECO:0000259" key="2">
    <source>
        <dbReference type="SMART" id="SM00382"/>
    </source>
</evidence>
<dbReference type="STRING" id="68775.A0A5C3MH61"/>
<dbReference type="AlphaFoldDB" id="A0A5C3MH61"/>
<organism evidence="3 4">
    <name type="scientific">Crucibulum laeve</name>
    <dbReference type="NCBI Taxonomy" id="68775"/>
    <lineage>
        <taxon>Eukaryota</taxon>
        <taxon>Fungi</taxon>
        <taxon>Dikarya</taxon>
        <taxon>Basidiomycota</taxon>
        <taxon>Agaricomycotina</taxon>
        <taxon>Agaricomycetes</taxon>
        <taxon>Agaricomycetidae</taxon>
        <taxon>Agaricales</taxon>
        <taxon>Agaricineae</taxon>
        <taxon>Nidulariaceae</taxon>
        <taxon>Crucibulum</taxon>
    </lineage>
</organism>
<sequence>MLPSKNSPPNVAVTDDAFVNVWFGQEGDGPATEKNSKGFYGEWVESTSAKTCYPPVHAADALKRLYPNHSIVMTKDYRLNILSFPGAEVTPLEQTPLITNLIFIPLARSISPLPGILTEQVEFGVFQVSWNGNDFKVFNIVYPFGFGSMNQAFILHEGPEGPARSLLLAAGAWSDQLHDEIWVFNQGFWSKDHGLWVEVQKADWKDVILKDEFKKALQKDVYGFFASEEIYKELAIPWKRGLIMHGPPGNGKTISLKTIMKTCGAEGYSPLYVKSFQSWKGEEGAMADVFDKARQLAPCVIILEDLDSLINDRNRSFFLNQLDGLEGNNGLLIIGTTNHFDRLDPGLSTRPSRFDRKYLFDDPDRDERALYVAYWQKKLKSNKAIEFPDRLVDEVADLTDKFSFAYLKEVFVSSLVTLATYEGDNKPTFEKVLKKEIQVLRKQLDKSTETNLVANTTTTSSMDCGTSTPEEPVVWHVPERRAGSTQQPPPHRWNERARHREPGRMEDITTYYSRLGIQPVPARTFVTKPDDSSTNSSFATIARSEDSHSAWNSALPSSTGASDPAQRIFVPVNSMSQPSNDRHLYTPQNSTGGEIHRSFLGRF</sequence>
<evidence type="ECO:0000313" key="3">
    <source>
        <dbReference type="EMBL" id="TFK43716.1"/>
    </source>
</evidence>
<dbReference type="EMBL" id="ML213591">
    <property type="protein sequence ID" value="TFK43716.1"/>
    <property type="molecule type" value="Genomic_DNA"/>
</dbReference>
<protein>
    <submittedName>
        <fullName evidence="3">P-loop containing nucleoside triphosphate hydrolase protein</fullName>
    </submittedName>
</protein>
<keyword evidence="4" id="KW-1185">Reference proteome</keyword>
<evidence type="ECO:0000256" key="1">
    <source>
        <dbReference type="SAM" id="MobiDB-lite"/>
    </source>
</evidence>
<keyword evidence="3" id="KW-0378">Hydrolase</keyword>
<dbReference type="InterPro" id="IPR027417">
    <property type="entry name" value="P-loop_NTPase"/>
</dbReference>
<accession>A0A5C3MH61</accession>
<dbReference type="GO" id="GO:0005524">
    <property type="term" value="F:ATP binding"/>
    <property type="evidence" value="ECO:0007669"/>
    <property type="project" value="InterPro"/>
</dbReference>
<dbReference type="SUPFAM" id="SSF52540">
    <property type="entry name" value="P-loop containing nucleoside triphosphate hydrolases"/>
    <property type="match status" value="1"/>
</dbReference>
<dbReference type="Pfam" id="PF00004">
    <property type="entry name" value="AAA"/>
    <property type="match status" value="1"/>
</dbReference>
<dbReference type="GO" id="GO:0016887">
    <property type="term" value="F:ATP hydrolysis activity"/>
    <property type="evidence" value="ECO:0007669"/>
    <property type="project" value="InterPro"/>
</dbReference>